<feature type="signal peptide" evidence="2">
    <location>
        <begin position="1"/>
        <end position="24"/>
    </location>
</feature>
<keyword evidence="2" id="KW-0732">Signal</keyword>
<dbReference type="AlphaFoldDB" id="A0A7V8V6F6"/>
<dbReference type="EMBL" id="JABRWO010000007">
    <property type="protein sequence ID" value="MBA2115569.1"/>
    <property type="molecule type" value="Genomic_DNA"/>
</dbReference>
<protein>
    <recommendedName>
        <fullName evidence="5">Lipoprotein</fullName>
    </recommendedName>
</protein>
<evidence type="ECO:0000256" key="2">
    <source>
        <dbReference type="SAM" id="SignalP"/>
    </source>
</evidence>
<dbReference type="RefSeq" id="WP_207397000.1">
    <property type="nucleotide sequence ID" value="NZ_JABRWO010000007.1"/>
</dbReference>
<feature type="region of interest" description="Disordered" evidence="1">
    <location>
        <begin position="95"/>
        <end position="137"/>
    </location>
</feature>
<comment type="caution">
    <text evidence="3">The sequence shown here is derived from an EMBL/GenBank/DDBJ whole genome shotgun (WGS) entry which is preliminary data.</text>
</comment>
<feature type="chain" id="PRO_5030886430" description="Lipoprotein" evidence="2">
    <location>
        <begin position="25"/>
        <end position="137"/>
    </location>
</feature>
<keyword evidence="4" id="KW-1185">Reference proteome</keyword>
<name>A0A7V8V6F6_9BACT</name>
<evidence type="ECO:0000256" key="1">
    <source>
        <dbReference type="SAM" id="MobiDB-lite"/>
    </source>
</evidence>
<accession>A0A7V8V6F6</accession>
<sequence length="137" mass="14358">MKYQLKLSLTALAIMSLVSLTGCGSSNEIERHHLSGKVTFQGKPVPVGMISFEPSGNGIGGGFAPIRDGEYDTAEDGRGHLGGVSMVRISGFDGIANPSNPDAPPNPLFSSVETTVTLPDSTDEMDFSLPMDNSEAN</sequence>
<evidence type="ECO:0000313" key="4">
    <source>
        <dbReference type="Proteomes" id="UP000551616"/>
    </source>
</evidence>
<evidence type="ECO:0000313" key="3">
    <source>
        <dbReference type="EMBL" id="MBA2115569.1"/>
    </source>
</evidence>
<gene>
    <name evidence="3" type="ORF">HOV93_27510</name>
</gene>
<proteinExistence type="predicted"/>
<reference evidence="3 4" key="1">
    <citation type="submission" date="2020-05" db="EMBL/GenBank/DDBJ databases">
        <title>Bremerella alba sp. nov., a novel planctomycete isolated from the surface of the macroalga Fucus spiralis.</title>
        <authorList>
            <person name="Godinho O."/>
            <person name="Botelho R."/>
            <person name="Albuquerque L."/>
            <person name="Wiegand S."/>
            <person name="Da Costa M.S."/>
            <person name="Lobo-Da-Cunha A."/>
            <person name="Jogler C."/>
            <person name="Lage O.M."/>
        </authorList>
    </citation>
    <scope>NUCLEOTIDE SEQUENCE [LARGE SCALE GENOMIC DNA]</scope>
    <source>
        <strain evidence="3 4">FF15</strain>
    </source>
</reference>
<feature type="compositionally biased region" description="Polar residues" evidence="1">
    <location>
        <begin position="108"/>
        <end position="120"/>
    </location>
</feature>
<dbReference type="PROSITE" id="PS51257">
    <property type="entry name" value="PROKAR_LIPOPROTEIN"/>
    <property type="match status" value="1"/>
</dbReference>
<evidence type="ECO:0008006" key="5">
    <source>
        <dbReference type="Google" id="ProtNLM"/>
    </source>
</evidence>
<organism evidence="3 4">
    <name type="scientific">Bremerella alba</name>
    <dbReference type="NCBI Taxonomy" id="980252"/>
    <lineage>
        <taxon>Bacteria</taxon>
        <taxon>Pseudomonadati</taxon>
        <taxon>Planctomycetota</taxon>
        <taxon>Planctomycetia</taxon>
        <taxon>Pirellulales</taxon>
        <taxon>Pirellulaceae</taxon>
        <taxon>Bremerella</taxon>
    </lineage>
</organism>
<dbReference type="Proteomes" id="UP000551616">
    <property type="component" value="Unassembled WGS sequence"/>
</dbReference>